<dbReference type="Gene3D" id="3.40.50.1450">
    <property type="entry name" value="HybD-like"/>
    <property type="match status" value="1"/>
</dbReference>
<proteinExistence type="inferred from homology"/>
<keyword evidence="3" id="KW-0064">Aspartyl protease</keyword>
<protein>
    <submittedName>
        <fullName evidence="5">Hydrogenase 2 maturation endopeptidase</fullName>
    </submittedName>
</protein>
<dbReference type="AlphaFoldDB" id="A0A080LSE1"/>
<evidence type="ECO:0000256" key="3">
    <source>
        <dbReference type="ARBA" id="ARBA00022750"/>
    </source>
</evidence>
<organism evidence="5 6">
    <name type="scientific">Candidatus Accumulibacter phosphatis</name>
    <dbReference type="NCBI Taxonomy" id="327160"/>
    <lineage>
        <taxon>Bacteria</taxon>
        <taxon>Pseudomonadati</taxon>
        <taxon>Pseudomonadota</taxon>
        <taxon>Betaproteobacteria</taxon>
        <taxon>Candidatus Accumulibacter</taxon>
    </lineage>
</organism>
<gene>
    <name evidence="5" type="ORF">AW09_003591</name>
</gene>
<name>A0A080LSE1_9PROT</name>
<keyword evidence="2" id="KW-0645">Protease</keyword>
<evidence type="ECO:0000256" key="1">
    <source>
        <dbReference type="ARBA" id="ARBA00006814"/>
    </source>
</evidence>
<evidence type="ECO:0000313" key="5">
    <source>
        <dbReference type="EMBL" id="KFB71281.1"/>
    </source>
</evidence>
<comment type="caution">
    <text evidence="5">The sequence shown here is derived from an EMBL/GenBank/DDBJ whole genome shotgun (WGS) entry which is preliminary data.</text>
</comment>
<evidence type="ECO:0000256" key="4">
    <source>
        <dbReference type="ARBA" id="ARBA00022801"/>
    </source>
</evidence>
<dbReference type="EMBL" id="JDVG02000567">
    <property type="protein sequence ID" value="KFB71281.1"/>
    <property type="molecule type" value="Genomic_DNA"/>
</dbReference>
<dbReference type="SUPFAM" id="SSF53163">
    <property type="entry name" value="HybD-like"/>
    <property type="match status" value="1"/>
</dbReference>
<dbReference type="GO" id="GO:0008047">
    <property type="term" value="F:enzyme activator activity"/>
    <property type="evidence" value="ECO:0007669"/>
    <property type="project" value="InterPro"/>
</dbReference>
<dbReference type="CDD" id="cd00518">
    <property type="entry name" value="H2MP"/>
    <property type="match status" value="1"/>
</dbReference>
<dbReference type="Proteomes" id="UP000020077">
    <property type="component" value="Unassembled WGS sequence"/>
</dbReference>
<accession>A0A080LSE1</accession>
<keyword evidence="4" id="KW-0378">Hydrolase</keyword>
<dbReference type="NCBIfam" id="TIGR00072">
    <property type="entry name" value="hydrog_prot"/>
    <property type="match status" value="1"/>
</dbReference>
<dbReference type="PANTHER" id="PTHR30302:SF1">
    <property type="entry name" value="HYDROGENASE 2 MATURATION PROTEASE"/>
    <property type="match status" value="1"/>
</dbReference>
<evidence type="ECO:0000313" key="6">
    <source>
        <dbReference type="Proteomes" id="UP000020077"/>
    </source>
</evidence>
<evidence type="ECO:0000256" key="2">
    <source>
        <dbReference type="ARBA" id="ARBA00022670"/>
    </source>
</evidence>
<dbReference type="InterPro" id="IPR000671">
    <property type="entry name" value="Peptidase_A31"/>
</dbReference>
<reference evidence="5 6" key="1">
    <citation type="submission" date="2014-02" db="EMBL/GenBank/DDBJ databases">
        <title>Expanding our view of genomic diversity in Candidatus Accumulibacter clades.</title>
        <authorList>
            <person name="Skennerton C.T."/>
            <person name="Barr J.J."/>
            <person name="Slater F.R."/>
            <person name="Bond P.L."/>
            <person name="Tyson G.W."/>
        </authorList>
    </citation>
    <scope>NUCLEOTIDE SEQUENCE [LARGE SCALE GENOMIC DNA]</scope>
    <source>
        <strain evidence="6">BA-91</strain>
    </source>
</reference>
<sequence length="164" mass="17183">MRSAHGDCVVIGLGCPFLSDDAIGPRVVRELAAAVEGPWRLVESHAGGLLLLEELAGATRAIIVDALLDSRRTPGEVMVAGIDGRSQNAACGHDCTLLQALTIGRAMGLDLPTDENIHLVAVVADDVTTFAENLTPRVASALPEACRTVRLLARGHLFANKEAA</sequence>
<dbReference type="PANTHER" id="PTHR30302">
    <property type="entry name" value="HYDROGENASE 1 MATURATION PROTEASE"/>
    <property type="match status" value="1"/>
</dbReference>
<dbReference type="GO" id="GO:0016485">
    <property type="term" value="P:protein processing"/>
    <property type="evidence" value="ECO:0007669"/>
    <property type="project" value="TreeGrafter"/>
</dbReference>
<comment type="similarity">
    <text evidence="1">Belongs to the peptidase A31 family.</text>
</comment>
<dbReference type="InterPro" id="IPR023430">
    <property type="entry name" value="Pept_HybD-like_dom_sf"/>
</dbReference>
<dbReference type="GO" id="GO:0004190">
    <property type="term" value="F:aspartic-type endopeptidase activity"/>
    <property type="evidence" value="ECO:0007669"/>
    <property type="project" value="UniProtKB-KW"/>
</dbReference>